<dbReference type="Gene3D" id="3.10.129.10">
    <property type="entry name" value="Hotdog Thioesterase"/>
    <property type="match status" value="2"/>
</dbReference>
<comment type="caution">
    <text evidence="3">The sequence shown here is derived from an EMBL/GenBank/DDBJ whole genome shotgun (WGS) entry which is preliminary data.</text>
</comment>
<proteinExistence type="predicted"/>
<evidence type="ECO:0000259" key="2">
    <source>
        <dbReference type="Pfam" id="PF13452"/>
    </source>
</evidence>
<evidence type="ECO:0000256" key="1">
    <source>
        <dbReference type="SAM" id="MobiDB-lite"/>
    </source>
</evidence>
<protein>
    <submittedName>
        <fullName evidence="3">MaoC family dehydratase N-terminal domain-containing protein</fullName>
    </submittedName>
</protein>
<evidence type="ECO:0000313" key="4">
    <source>
        <dbReference type="Proteomes" id="UP000520156"/>
    </source>
</evidence>
<evidence type="ECO:0000313" key="3">
    <source>
        <dbReference type="EMBL" id="MBC2650424.1"/>
    </source>
</evidence>
<feature type="region of interest" description="Disordered" evidence="1">
    <location>
        <begin position="160"/>
        <end position="179"/>
    </location>
</feature>
<dbReference type="AlphaFoldDB" id="A0A7X1F557"/>
<organism evidence="3 4">
    <name type="scientific">Novosphingobium aerophilum</name>
    <dbReference type="NCBI Taxonomy" id="2839843"/>
    <lineage>
        <taxon>Bacteria</taxon>
        <taxon>Pseudomonadati</taxon>
        <taxon>Pseudomonadota</taxon>
        <taxon>Alphaproteobacteria</taxon>
        <taxon>Sphingomonadales</taxon>
        <taxon>Sphingomonadaceae</taxon>
        <taxon>Novosphingobium</taxon>
    </lineage>
</organism>
<dbReference type="SUPFAM" id="SSF54637">
    <property type="entry name" value="Thioesterase/thiol ester dehydrase-isomerase"/>
    <property type="match status" value="2"/>
</dbReference>
<dbReference type="InterPro" id="IPR039569">
    <property type="entry name" value="FAS1-like_DH_region"/>
</dbReference>
<dbReference type="InterPro" id="IPR029069">
    <property type="entry name" value="HotDog_dom_sf"/>
</dbReference>
<dbReference type="Proteomes" id="UP000520156">
    <property type="component" value="Unassembled WGS sequence"/>
</dbReference>
<feature type="region of interest" description="Disordered" evidence="1">
    <location>
        <begin position="264"/>
        <end position="283"/>
    </location>
</feature>
<sequence length="394" mass="44404">MTMPDAKLDCSDLDRYMGKPMQPARMVEPFANTDIRRWVQAMHYPNRLHYDTMFAMQSRFGELVAPQSFAVSMDDGHGSAPSCIGQIPNSHMLFGGDEWWFYGPRIKGGDRVWNERIPFDYTIKDTKFAGPTCFQRGDNFYYNQHGDLVAKQRSTSIRYAQAAGEASQSDTSEGHDDPVWTDDELEALEERKYGWIKMLHDLGHSARYWDDVVIGSALPERVFGPHSIVSFTTEWRAYTFTQWGSMHRRTDLNMAELGFVGPMAGPEQDPTEEANNPENTDGAYIGPSRGHLFPRWARYIGMPRGYGYGASMGAWITDYFAGWAGEWGMVRHSVANYRSPALTGDITIMTGTILDKFVDEDGRHMVAVDCKMANQLGAVLATAKAEIELIKKPA</sequence>
<dbReference type="Pfam" id="PF13452">
    <property type="entry name" value="FAS1_DH_region"/>
    <property type="match status" value="1"/>
</dbReference>
<accession>A0A7X1F557</accession>
<gene>
    <name evidence="3" type="ORF">H7F49_01740</name>
</gene>
<name>A0A7X1F557_9SPHN</name>
<dbReference type="EMBL" id="JACLAU010000001">
    <property type="protein sequence ID" value="MBC2650424.1"/>
    <property type="molecule type" value="Genomic_DNA"/>
</dbReference>
<keyword evidence="4" id="KW-1185">Reference proteome</keyword>
<reference evidence="3 4" key="1">
    <citation type="submission" date="2020-08" db="EMBL/GenBank/DDBJ databases">
        <title>The genome sequence of Novosphingobium flavum 4Y4.</title>
        <authorList>
            <person name="Liu Y."/>
        </authorList>
    </citation>
    <scope>NUCLEOTIDE SEQUENCE [LARGE SCALE GENOMIC DNA]</scope>
    <source>
        <strain evidence="3 4">4Y4</strain>
    </source>
</reference>
<feature type="domain" description="FAS1-like dehydratase" evidence="2">
    <location>
        <begin position="31"/>
        <end position="151"/>
    </location>
</feature>